<dbReference type="Pfam" id="PF00672">
    <property type="entry name" value="HAMP"/>
    <property type="match status" value="1"/>
</dbReference>
<dbReference type="InterPro" id="IPR011006">
    <property type="entry name" value="CheY-like_superfamily"/>
</dbReference>
<dbReference type="InterPro" id="IPR003660">
    <property type="entry name" value="HAMP_dom"/>
</dbReference>
<evidence type="ECO:0000256" key="9">
    <source>
        <dbReference type="SAM" id="Coils"/>
    </source>
</evidence>
<evidence type="ECO:0000313" key="15">
    <source>
        <dbReference type="Proteomes" id="UP001228581"/>
    </source>
</evidence>
<evidence type="ECO:0000259" key="11">
    <source>
        <dbReference type="PROSITE" id="PS50109"/>
    </source>
</evidence>
<name>A0ABT7CJI1_9BACT</name>
<feature type="coiled-coil region" evidence="9">
    <location>
        <begin position="440"/>
        <end position="516"/>
    </location>
</feature>
<accession>A0ABT7CJI1</accession>
<dbReference type="Pfam" id="PF02518">
    <property type="entry name" value="HATPase_c"/>
    <property type="match status" value="1"/>
</dbReference>
<dbReference type="InterPro" id="IPR005467">
    <property type="entry name" value="His_kinase_dom"/>
</dbReference>
<dbReference type="SMART" id="SM00304">
    <property type="entry name" value="HAMP"/>
    <property type="match status" value="1"/>
</dbReference>
<proteinExistence type="predicted"/>
<evidence type="ECO:0000256" key="1">
    <source>
        <dbReference type="ARBA" id="ARBA00000085"/>
    </source>
</evidence>
<protein>
    <recommendedName>
        <fullName evidence="3">histidine kinase</fullName>
        <ecNumber evidence="3">2.7.13.3</ecNumber>
    </recommendedName>
</protein>
<keyword evidence="6" id="KW-0418">Kinase</keyword>
<dbReference type="PROSITE" id="PS50109">
    <property type="entry name" value="HIS_KIN"/>
    <property type="match status" value="1"/>
</dbReference>
<dbReference type="Pfam" id="PF00512">
    <property type="entry name" value="HisKA"/>
    <property type="match status" value="1"/>
</dbReference>
<dbReference type="RefSeq" id="WP_313996599.1">
    <property type="nucleotide sequence ID" value="NZ_JASJOT010000007.1"/>
</dbReference>
<reference evidence="14 15" key="1">
    <citation type="submission" date="2023-05" db="EMBL/GenBank/DDBJ databases">
        <authorList>
            <person name="Zhang X."/>
        </authorList>
    </citation>
    <scope>NUCLEOTIDE SEQUENCE [LARGE SCALE GENOMIC DNA]</scope>
    <source>
        <strain evidence="14 15">DM2B3-1</strain>
    </source>
</reference>
<comment type="catalytic activity">
    <reaction evidence="1">
        <text>ATP + protein L-histidine = ADP + protein N-phospho-L-histidine.</text>
        <dbReference type="EC" id="2.7.13.3"/>
    </reaction>
</comment>
<feature type="transmembrane region" description="Helical" evidence="10">
    <location>
        <begin position="12"/>
        <end position="32"/>
    </location>
</feature>
<keyword evidence="4 8" id="KW-0597">Phosphoprotein</keyword>
<dbReference type="InterPro" id="IPR003661">
    <property type="entry name" value="HisK_dim/P_dom"/>
</dbReference>
<dbReference type="CDD" id="cd17546">
    <property type="entry name" value="REC_hyHK_CKI1_RcsC-like"/>
    <property type="match status" value="1"/>
</dbReference>
<dbReference type="InterPro" id="IPR036097">
    <property type="entry name" value="HisK_dim/P_sf"/>
</dbReference>
<feature type="modified residue" description="4-aspartylphosphate" evidence="8">
    <location>
        <position position="1141"/>
    </location>
</feature>
<dbReference type="SUPFAM" id="SSF158472">
    <property type="entry name" value="HAMP domain-like"/>
    <property type="match status" value="1"/>
</dbReference>
<evidence type="ECO:0000313" key="14">
    <source>
        <dbReference type="EMBL" id="MDJ1493891.1"/>
    </source>
</evidence>
<dbReference type="Proteomes" id="UP001228581">
    <property type="component" value="Unassembled WGS sequence"/>
</dbReference>
<feature type="domain" description="Histidine kinase" evidence="11">
    <location>
        <begin position="540"/>
        <end position="762"/>
    </location>
</feature>
<evidence type="ECO:0000256" key="7">
    <source>
        <dbReference type="ARBA" id="ARBA00023012"/>
    </source>
</evidence>
<dbReference type="Gene3D" id="3.40.50.2300">
    <property type="match status" value="3"/>
</dbReference>
<evidence type="ECO:0000259" key="13">
    <source>
        <dbReference type="PROSITE" id="PS50885"/>
    </source>
</evidence>
<feature type="transmembrane region" description="Helical" evidence="10">
    <location>
        <begin position="183"/>
        <end position="207"/>
    </location>
</feature>
<keyword evidence="15" id="KW-1185">Reference proteome</keyword>
<dbReference type="EC" id="2.7.13.3" evidence="3"/>
<feature type="domain" description="Response regulatory" evidence="12">
    <location>
        <begin position="944"/>
        <end position="1060"/>
    </location>
</feature>
<evidence type="ECO:0000256" key="2">
    <source>
        <dbReference type="ARBA" id="ARBA00004370"/>
    </source>
</evidence>
<comment type="caution">
    <text evidence="14">The sequence shown here is derived from an EMBL/GenBank/DDBJ whole genome shotgun (WGS) entry which is preliminary data.</text>
</comment>
<dbReference type="SUPFAM" id="SSF52172">
    <property type="entry name" value="CheY-like"/>
    <property type="match status" value="3"/>
</dbReference>
<feature type="domain" description="HAMP" evidence="13">
    <location>
        <begin position="228"/>
        <end position="280"/>
    </location>
</feature>
<dbReference type="CDD" id="cd19410">
    <property type="entry name" value="HK9-like_sensor"/>
    <property type="match status" value="1"/>
</dbReference>
<dbReference type="PRINTS" id="PR00344">
    <property type="entry name" value="BCTRLSENSOR"/>
</dbReference>
<dbReference type="InterPro" id="IPR007891">
    <property type="entry name" value="CHASE3"/>
</dbReference>
<keyword evidence="5" id="KW-0808">Transferase</keyword>
<feature type="domain" description="Response regulatory" evidence="12">
    <location>
        <begin position="822"/>
        <end position="935"/>
    </location>
</feature>
<dbReference type="InterPro" id="IPR036890">
    <property type="entry name" value="HATPase_C_sf"/>
</dbReference>
<feature type="modified residue" description="4-aspartylphosphate" evidence="8">
    <location>
        <position position="871"/>
    </location>
</feature>
<feature type="domain" description="Response regulatory" evidence="12">
    <location>
        <begin position="1091"/>
        <end position="1208"/>
    </location>
</feature>
<dbReference type="EMBL" id="JASJOT010000007">
    <property type="protein sequence ID" value="MDJ1493891.1"/>
    <property type="molecule type" value="Genomic_DNA"/>
</dbReference>
<dbReference type="InterPro" id="IPR029016">
    <property type="entry name" value="GAF-like_dom_sf"/>
</dbReference>
<dbReference type="SMART" id="SM00388">
    <property type="entry name" value="HisKA"/>
    <property type="match status" value="1"/>
</dbReference>
<dbReference type="InterPro" id="IPR004358">
    <property type="entry name" value="Sig_transdc_His_kin-like_C"/>
</dbReference>
<dbReference type="Gene3D" id="3.30.450.40">
    <property type="match status" value="1"/>
</dbReference>
<dbReference type="InterPro" id="IPR001789">
    <property type="entry name" value="Sig_transdc_resp-reg_receiver"/>
</dbReference>
<evidence type="ECO:0000256" key="5">
    <source>
        <dbReference type="ARBA" id="ARBA00022679"/>
    </source>
</evidence>
<keyword evidence="7" id="KW-0902">Two-component regulatory system</keyword>
<sequence length="1213" mass="136731">MEKTSNTIISRIRTVFIVSGILLLLSSIASYYSIQQLIENSKWVNHTYQVLLEADNIVANVKEAEASHRGYLLTHENAFLTSFNESYKNVIDRFNTVQELTQDNPQQQKNLGDLKTLIERRFNQFEKLLETDKSRDRSTITNSLNPELLYGKRIMDQLSDAINRIEREENRLLVSRTEAQNQYISYVPVLVLITTIISMTITALAYVRIRSDMEQRLVKEKEERARYQETLHRIGVMETVTQKIASGDYAARSTDTKDDELGRISKAMNVMSDSLEESFKQMKEHSWLQSGAVFMSDATRGQTNIEELVTNVSNVIASYLEIPLAVFYVITDSRTLFMKGGYGVLDAPEEVGYGEGLLGQAVKNKQIITLDNLPSDYIKINSSLGSTLPAYLTIVPITLRDNVIGVIEIGSLHKLSDLQLQFLKDSREIIAISLDGVKNLIRLQELFEETQSQSEELQAQHNELENINAELEMQAQKLQASEEEMKVQQEELLQANQELEERSRLLEERNQVIVERNLEIQQKAEELALSTKYKSEFLANMSHELRTPLNSILLLSRLLSENNEANLSGDQIEYARVIQSSGNGLLALIDEILDLSKIESGKMDLDYAMIAVDDVATSIRSLFTPIAREKGLDFRVQIDPAVVPQIETDKMRLEQILKNLLSNALKFTSKGSVELLISPSPEKPTNILFIVKDTGIGISKEKQQIIFEAFQQADGSTRRKYGGTGLGLSISRELTRLLGGDIKVTSEPGQGSTFTFYIPVKQAYKEQAVSLPKASVTPKAEALLSEETKEVKQPVVENTFTSDFIPESIPDDRLSVLPTDKVILIVEDDIPFAKALLQYTRTQGYKAIVAVRGDEGIILAQQYKPTGILLDIQLPVKSGWEVMEVLKASPKTRHIPVHIMSSHYAKKESLLKGAVDFINKPVAFEQMQEVFKKIEHVLTKESKKVLIVEENTKHAKALAYFLETFNVHSEISESIPAGLEALNRDEVECVILDMGIPDQKSYEALESIKRNPGLESLPIIIFTGKSLSKAEESRLKQYADSIVVKTAHSYQRILDEVSLFLHLMEESRANEKPSSKYPRLGGMSEVLANKKVLIADDDVRNIFSLTKALEAHQMVVLPAMDGKEAVRVLEENPDINLVLMDIMMPEMDGYEAMQRIRQQIRFRNLPIIAVTAKAMTGDRERCIQAGASDYISKPVDIDQLISLLRVWLYDKAL</sequence>
<dbReference type="Gene3D" id="3.30.565.10">
    <property type="entry name" value="Histidine kinase-like ATPase, C-terminal domain"/>
    <property type="match status" value="1"/>
</dbReference>
<dbReference type="Gene3D" id="1.10.287.130">
    <property type="match status" value="1"/>
</dbReference>
<dbReference type="PROSITE" id="PS50885">
    <property type="entry name" value="HAMP"/>
    <property type="match status" value="1"/>
</dbReference>
<dbReference type="Pfam" id="PF05227">
    <property type="entry name" value="CHASE3"/>
    <property type="match status" value="1"/>
</dbReference>
<evidence type="ECO:0000256" key="3">
    <source>
        <dbReference type="ARBA" id="ARBA00012438"/>
    </source>
</evidence>
<keyword evidence="9" id="KW-0175">Coiled coil</keyword>
<dbReference type="CDD" id="cd00082">
    <property type="entry name" value="HisKA"/>
    <property type="match status" value="1"/>
</dbReference>
<dbReference type="CDD" id="cd06225">
    <property type="entry name" value="HAMP"/>
    <property type="match status" value="1"/>
</dbReference>
<dbReference type="SMART" id="SM00387">
    <property type="entry name" value="HATPase_c"/>
    <property type="match status" value="1"/>
</dbReference>
<keyword evidence="10" id="KW-0472">Membrane</keyword>
<organism evidence="14 15">
    <name type="scientific">Xanthocytophaga flava</name>
    <dbReference type="NCBI Taxonomy" id="3048013"/>
    <lineage>
        <taxon>Bacteria</taxon>
        <taxon>Pseudomonadati</taxon>
        <taxon>Bacteroidota</taxon>
        <taxon>Cytophagia</taxon>
        <taxon>Cytophagales</taxon>
        <taxon>Rhodocytophagaceae</taxon>
        <taxon>Xanthocytophaga</taxon>
    </lineage>
</organism>
<keyword evidence="10" id="KW-0812">Transmembrane</keyword>
<dbReference type="SUPFAM" id="SSF55874">
    <property type="entry name" value="ATPase domain of HSP90 chaperone/DNA topoisomerase II/histidine kinase"/>
    <property type="match status" value="1"/>
</dbReference>
<feature type="coiled-coil region" evidence="9">
    <location>
        <begin position="155"/>
        <end position="182"/>
    </location>
</feature>
<dbReference type="CDD" id="cd00156">
    <property type="entry name" value="REC"/>
    <property type="match status" value="1"/>
</dbReference>
<dbReference type="InterPro" id="IPR003018">
    <property type="entry name" value="GAF"/>
</dbReference>
<dbReference type="SUPFAM" id="SSF55781">
    <property type="entry name" value="GAF domain-like"/>
    <property type="match status" value="1"/>
</dbReference>
<dbReference type="Gene3D" id="6.10.340.10">
    <property type="match status" value="1"/>
</dbReference>
<dbReference type="PROSITE" id="PS50110">
    <property type="entry name" value="RESPONSE_REGULATORY"/>
    <property type="match status" value="3"/>
</dbReference>
<keyword evidence="10" id="KW-1133">Transmembrane helix</keyword>
<comment type="subcellular location">
    <subcellularLocation>
        <location evidence="2">Membrane</location>
    </subcellularLocation>
</comment>
<dbReference type="InterPro" id="IPR003594">
    <property type="entry name" value="HATPase_dom"/>
</dbReference>
<dbReference type="Pfam" id="PF13185">
    <property type="entry name" value="GAF_2"/>
    <property type="match status" value="1"/>
</dbReference>
<evidence type="ECO:0000256" key="8">
    <source>
        <dbReference type="PROSITE-ProRule" id="PRU00169"/>
    </source>
</evidence>
<dbReference type="PANTHER" id="PTHR45339">
    <property type="entry name" value="HYBRID SIGNAL TRANSDUCTION HISTIDINE KINASE J"/>
    <property type="match status" value="1"/>
</dbReference>
<dbReference type="PANTHER" id="PTHR45339:SF1">
    <property type="entry name" value="HYBRID SIGNAL TRANSDUCTION HISTIDINE KINASE J"/>
    <property type="match status" value="1"/>
</dbReference>
<feature type="modified residue" description="4-aspartylphosphate" evidence="8">
    <location>
        <position position="993"/>
    </location>
</feature>
<dbReference type="Pfam" id="PF00072">
    <property type="entry name" value="Response_reg"/>
    <property type="match status" value="3"/>
</dbReference>
<dbReference type="SUPFAM" id="SSF47384">
    <property type="entry name" value="Homodimeric domain of signal transducing histidine kinase"/>
    <property type="match status" value="1"/>
</dbReference>
<evidence type="ECO:0000256" key="6">
    <source>
        <dbReference type="ARBA" id="ARBA00022777"/>
    </source>
</evidence>
<dbReference type="SMART" id="SM00448">
    <property type="entry name" value="REC"/>
    <property type="match status" value="3"/>
</dbReference>
<gene>
    <name evidence="14" type="ORF">QNI19_13190</name>
</gene>
<dbReference type="CDD" id="cd16922">
    <property type="entry name" value="HATPase_EvgS-ArcB-TorS-like"/>
    <property type="match status" value="1"/>
</dbReference>
<evidence type="ECO:0000256" key="4">
    <source>
        <dbReference type="ARBA" id="ARBA00022553"/>
    </source>
</evidence>
<evidence type="ECO:0000259" key="12">
    <source>
        <dbReference type="PROSITE" id="PS50110"/>
    </source>
</evidence>
<evidence type="ECO:0000256" key="10">
    <source>
        <dbReference type="SAM" id="Phobius"/>
    </source>
</evidence>